<keyword evidence="1" id="KW-0732">Signal</keyword>
<organism evidence="2 3">
    <name type="scientific">Dreissena polymorpha</name>
    <name type="common">Zebra mussel</name>
    <name type="synonym">Mytilus polymorpha</name>
    <dbReference type="NCBI Taxonomy" id="45954"/>
    <lineage>
        <taxon>Eukaryota</taxon>
        <taxon>Metazoa</taxon>
        <taxon>Spiralia</taxon>
        <taxon>Lophotrochozoa</taxon>
        <taxon>Mollusca</taxon>
        <taxon>Bivalvia</taxon>
        <taxon>Autobranchia</taxon>
        <taxon>Heteroconchia</taxon>
        <taxon>Euheterodonta</taxon>
        <taxon>Imparidentia</taxon>
        <taxon>Neoheterodontei</taxon>
        <taxon>Myida</taxon>
        <taxon>Dreissenoidea</taxon>
        <taxon>Dreissenidae</taxon>
        <taxon>Dreissena</taxon>
    </lineage>
</organism>
<dbReference type="AlphaFoldDB" id="A0A9D4CCL7"/>
<feature type="chain" id="PRO_5038972685" evidence="1">
    <location>
        <begin position="22"/>
        <end position="83"/>
    </location>
</feature>
<comment type="caution">
    <text evidence="2">The sequence shown here is derived from an EMBL/GenBank/DDBJ whole genome shotgun (WGS) entry which is preliminary data.</text>
</comment>
<protein>
    <submittedName>
        <fullName evidence="2">Uncharacterized protein</fullName>
    </submittedName>
</protein>
<feature type="signal peptide" evidence="1">
    <location>
        <begin position="1"/>
        <end position="21"/>
    </location>
</feature>
<sequence>MIIGSCTVSVLLFFCVAGIVGQSTIRTVTTREFRYETACLDMDYGIVVSTYNKTVNRFKDGRIRGYNIIIGHTLFNMTSATEY</sequence>
<evidence type="ECO:0000313" key="2">
    <source>
        <dbReference type="EMBL" id="KAH3720959.1"/>
    </source>
</evidence>
<dbReference type="EMBL" id="JAIWYP010000013">
    <property type="protein sequence ID" value="KAH3720959.1"/>
    <property type="molecule type" value="Genomic_DNA"/>
</dbReference>
<gene>
    <name evidence="2" type="ORF">DPMN_063871</name>
</gene>
<accession>A0A9D4CCL7</accession>
<reference evidence="2" key="2">
    <citation type="submission" date="2020-11" db="EMBL/GenBank/DDBJ databases">
        <authorList>
            <person name="McCartney M.A."/>
            <person name="Auch B."/>
            <person name="Kono T."/>
            <person name="Mallez S."/>
            <person name="Becker A."/>
            <person name="Gohl D.M."/>
            <person name="Silverstein K.A.T."/>
            <person name="Koren S."/>
            <person name="Bechman K.B."/>
            <person name="Herman A."/>
            <person name="Abrahante J.E."/>
            <person name="Garbe J."/>
        </authorList>
    </citation>
    <scope>NUCLEOTIDE SEQUENCE</scope>
    <source>
        <strain evidence="2">Duluth1</strain>
        <tissue evidence="2">Whole animal</tissue>
    </source>
</reference>
<keyword evidence="3" id="KW-1185">Reference proteome</keyword>
<name>A0A9D4CCL7_DREPO</name>
<evidence type="ECO:0000256" key="1">
    <source>
        <dbReference type="SAM" id="SignalP"/>
    </source>
</evidence>
<proteinExistence type="predicted"/>
<reference evidence="2" key="1">
    <citation type="journal article" date="2019" name="bioRxiv">
        <title>The Genome of the Zebra Mussel, Dreissena polymorpha: A Resource for Invasive Species Research.</title>
        <authorList>
            <person name="McCartney M.A."/>
            <person name="Auch B."/>
            <person name="Kono T."/>
            <person name="Mallez S."/>
            <person name="Zhang Y."/>
            <person name="Obille A."/>
            <person name="Becker A."/>
            <person name="Abrahante J.E."/>
            <person name="Garbe J."/>
            <person name="Badalamenti J.P."/>
            <person name="Herman A."/>
            <person name="Mangelson H."/>
            <person name="Liachko I."/>
            <person name="Sullivan S."/>
            <person name="Sone E.D."/>
            <person name="Koren S."/>
            <person name="Silverstein K.A.T."/>
            <person name="Beckman K.B."/>
            <person name="Gohl D.M."/>
        </authorList>
    </citation>
    <scope>NUCLEOTIDE SEQUENCE</scope>
    <source>
        <strain evidence="2">Duluth1</strain>
        <tissue evidence="2">Whole animal</tissue>
    </source>
</reference>
<evidence type="ECO:0000313" key="3">
    <source>
        <dbReference type="Proteomes" id="UP000828390"/>
    </source>
</evidence>
<dbReference type="Proteomes" id="UP000828390">
    <property type="component" value="Unassembled WGS sequence"/>
</dbReference>